<dbReference type="EMBL" id="UATL01000005">
    <property type="protein sequence ID" value="SPY44321.1"/>
    <property type="molecule type" value="Genomic_DNA"/>
</dbReference>
<dbReference type="Gene3D" id="3.40.470.10">
    <property type="entry name" value="Uracil-DNA glycosylase-like domain"/>
    <property type="match status" value="1"/>
</dbReference>
<proteinExistence type="predicted"/>
<dbReference type="SMART" id="SM00986">
    <property type="entry name" value="UDG"/>
    <property type="match status" value="1"/>
</dbReference>
<sequence>MSVENLVHRIRQCQICKGKLPYPPKPLIQASDKAKILIIGQAPGEKTHFKGRVFDDVSGDRLRAWLGVDRETFYNPDIFNIVPMGFCYPGTIIRNGKRAGDKPPRPECRATWHPILLPQLTQVELVILMGNYAIEYYLKQKKLSVTDAVFNQDHHKDNIFVLPHPSPRNNIWLAKHPQFEQDILPKLKQKVAQLI</sequence>
<evidence type="ECO:0000313" key="1">
    <source>
        <dbReference type="EMBL" id="SPY44321.1"/>
    </source>
</evidence>
<gene>
    <name evidence="1" type="ORF">NCTC11647_03259</name>
</gene>
<dbReference type="AlphaFoldDB" id="A0A2T3QJF4"/>
<dbReference type="OrthoDB" id="9789139at2"/>
<dbReference type="CDD" id="cd10033">
    <property type="entry name" value="UDG_like"/>
    <property type="match status" value="1"/>
</dbReference>
<dbReference type="RefSeq" id="WP_005306380.1">
    <property type="nucleotide sequence ID" value="NZ_CP018298.1"/>
</dbReference>
<accession>A0A2T3QJF4</accession>
<dbReference type="Proteomes" id="UP000251647">
    <property type="component" value="Unassembled WGS sequence"/>
</dbReference>
<dbReference type="Pfam" id="PF03167">
    <property type="entry name" value="UDG"/>
    <property type="match status" value="1"/>
</dbReference>
<organism evidence="1 2">
    <name type="scientific">Photobacterium damselae</name>
    <dbReference type="NCBI Taxonomy" id="38293"/>
    <lineage>
        <taxon>Bacteria</taxon>
        <taxon>Pseudomonadati</taxon>
        <taxon>Pseudomonadota</taxon>
        <taxon>Gammaproteobacteria</taxon>
        <taxon>Vibrionales</taxon>
        <taxon>Vibrionaceae</taxon>
        <taxon>Photobacterium</taxon>
    </lineage>
</organism>
<evidence type="ECO:0000313" key="2">
    <source>
        <dbReference type="Proteomes" id="UP000251647"/>
    </source>
</evidence>
<dbReference type="PANTHER" id="PTHR42160">
    <property type="entry name" value="URACIL-DNA GLYCOSYLASE SUPERFAMILY PROTEIN"/>
    <property type="match status" value="1"/>
</dbReference>
<dbReference type="InterPro" id="IPR036895">
    <property type="entry name" value="Uracil-DNA_glycosylase-like_sf"/>
</dbReference>
<dbReference type="SUPFAM" id="SSF52141">
    <property type="entry name" value="Uracil-DNA glycosylase-like"/>
    <property type="match status" value="1"/>
</dbReference>
<dbReference type="InterPro" id="IPR047124">
    <property type="entry name" value="HI_0220.2"/>
</dbReference>
<dbReference type="SMART" id="SM00987">
    <property type="entry name" value="UreE_C"/>
    <property type="match status" value="1"/>
</dbReference>
<name>A0A2T3QJF4_PHODM</name>
<dbReference type="InterPro" id="IPR005122">
    <property type="entry name" value="Uracil-DNA_glycosylase-like"/>
</dbReference>
<protein>
    <submittedName>
        <fullName evidence="1">Uracil DNA glycosylase superfamily</fullName>
    </submittedName>
</protein>
<reference evidence="1 2" key="1">
    <citation type="submission" date="2018-06" db="EMBL/GenBank/DDBJ databases">
        <authorList>
            <consortium name="Pathogen Informatics"/>
            <person name="Doyle S."/>
        </authorList>
    </citation>
    <scope>NUCLEOTIDE SEQUENCE [LARGE SCALE GENOMIC DNA]</scope>
    <source>
        <strain evidence="1 2">NCTC11647</strain>
    </source>
</reference>
<dbReference type="PANTHER" id="PTHR42160:SF1">
    <property type="entry name" value="URACIL-DNA GLYCOSYLASE SUPERFAMILY PROTEIN"/>
    <property type="match status" value="1"/>
</dbReference>